<evidence type="ECO:0000256" key="6">
    <source>
        <dbReference type="ARBA" id="ARBA00022960"/>
    </source>
</evidence>
<evidence type="ECO:0000256" key="8">
    <source>
        <dbReference type="ARBA" id="ARBA00023136"/>
    </source>
</evidence>
<comment type="subcellular location">
    <subcellularLocation>
        <location evidence="1">Cell inner membrane</location>
        <topology evidence="1">Single-pass membrane protein</topology>
    </subcellularLocation>
</comment>
<keyword evidence="13" id="KW-0175">Coiled coil</keyword>
<evidence type="ECO:0000256" key="14">
    <source>
        <dbReference type="SAM" id="MobiDB-lite"/>
    </source>
</evidence>
<evidence type="ECO:0000256" key="1">
    <source>
        <dbReference type="ARBA" id="ARBA00004377"/>
    </source>
</evidence>
<evidence type="ECO:0000256" key="13">
    <source>
        <dbReference type="SAM" id="Coils"/>
    </source>
</evidence>
<dbReference type="EMBL" id="FOEG01000001">
    <property type="protein sequence ID" value="SEO50590.1"/>
    <property type="molecule type" value="Genomic_DNA"/>
</dbReference>
<dbReference type="GO" id="GO:0005886">
    <property type="term" value="C:plasma membrane"/>
    <property type="evidence" value="ECO:0007669"/>
    <property type="project" value="UniProtKB-SubCell"/>
</dbReference>
<dbReference type="Pfam" id="PF06295">
    <property type="entry name" value="ZapG-like"/>
    <property type="match status" value="1"/>
</dbReference>
<keyword evidence="8 15" id="KW-0472">Membrane</keyword>
<evidence type="ECO:0000256" key="3">
    <source>
        <dbReference type="ARBA" id="ARBA00022519"/>
    </source>
</evidence>
<evidence type="ECO:0000256" key="5">
    <source>
        <dbReference type="ARBA" id="ARBA00022692"/>
    </source>
</evidence>
<dbReference type="Proteomes" id="UP000199657">
    <property type="component" value="Unassembled WGS sequence"/>
</dbReference>
<keyword evidence="6" id="KW-0133">Cell shape</keyword>
<protein>
    <recommendedName>
        <fullName evidence="11">Z-ring associated protein G</fullName>
    </recommendedName>
    <alternativeName>
        <fullName evidence="12">Cell division protein ZapG</fullName>
    </alternativeName>
</protein>
<keyword evidence="9" id="KW-0131">Cell cycle</keyword>
<evidence type="ECO:0000313" key="17">
    <source>
        <dbReference type="Proteomes" id="UP000199657"/>
    </source>
</evidence>
<evidence type="ECO:0000256" key="2">
    <source>
        <dbReference type="ARBA" id="ARBA00022475"/>
    </source>
</evidence>
<keyword evidence="7 15" id="KW-1133">Transmembrane helix</keyword>
<evidence type="ECO:0000256" key="15">
    <source>
        <dbReference type="SAM" id="Phobius"/>
    </source>
</evidence>
<name>A0A1H8Q8Q1_9GAMM</name>
<feature type="compositionally biased region" description="Basic and acidic residues" evidence="14">
    <location>
        <begin position="133"/>
        <end position="151"/>
    </location>
</feature>
<keyword evidence="17" id="KW-1185">Reference proteome</keyword>
<dbReference type="PANTHER" id="PTHR39579">
    <property type="entry name" value="INNER MEMBRANE PROTEIN YHCB"/>
    <property type="match status" value="1"/>
</dbReference>
<keyword evidence="3" id="KW-0997">Cell inner membrane</keyword>
<comment type="similarity">
    <text evidence="10">Belongs to the ZapG family.</text>
</comment>
<dbReference type="GO" id="GO:0051301">
    <property type="term" value="P:cell division"/>
    <property type="evidence" value="ECO:0007669"/>
    <property type="project" value="UniProtKB-KW"/>
</dbReference>
<keyword evidence="5 15" id="KW-0812">Transmembrane</keyword>
<evidence type="ECO:0000313" key="16">
    <source>
        <dbReference type="EMBL" id="SEO50590.1"/>
    </source>
</evidence>
<dbReference type="InterPro" id="IPR009386">
    <property type="entry name" value="ZapG-like"/>
</dbReference>
<evidence type="ECO:0000256" key="7">
    <source>
        <dbReference type="ARBA" id="ARBA00022989"/>
    </source>
</evidence>
<sequence>MTTAIWIIVVLICLVGGIWLGRYTAPGVEKAREMEQERDEANAELQRYREDVRTHFEKTAHLFNTVTGSYRQLYEHLAEGSERLGTGTNSGLLETRPEDRQLQGPEDIEGESEKAQTAASNEASGADAAAEPAEEHARAEPEQKAEQHAAPEPEEDQADKARRPDADPAAEPAAEHGDTPTPEDVQPPRDHADTDEEAGRPEDEQRRA</sequence>
<dbReference type="OrthoDB" id="8527774at2"/>
<evidence type="ECO:0000256" key="9">
    <source>
        <dbReference type="ARBA" id="ARBA00023306"/>
    </source>
</evidence>
<keyword evidence="4" id="KW-0132">Cell division</keyword>
<reference evidence="16 17" key="1">
    <citation type="submission" date="2016-10" db="EMBL/GenBank/DDBJ databases">
        <authorList>
            <person name="de Groot N.N."/>
        </authorList>
    </citation>
    <scope>NUCLEOTIDE SEQUENCE [LARGE SCALE GENOMIC DNA]</scope>
    <source>
        <strain evidence="16 17">CGMCC 1.6291</strain>
    </source>
</reference>
<evidence type="ECO:0000256" key="12">
    <source>
        <dbReference type="ARBA" id="ARBA00035727"/>
    </source>
</evidence>
<feature type="compositionally biased region" description="Low complexity" evidence="14">
    <location>
        <begin position="118"/>
        <end position="131"/>
    </location>
</feature>
<feature type="compositionally biased region" description="Basic and acidic residues" evidence="14">
    <location>
        <begin position="186"/>
        <end position="208"/>
    </location>
</feature>
<gene>
    <name evidence="16" type="ORF">SAMN04488052_101425</name>
</gene>
<feature type="region of interest" description="Disordered" evidence="14">
    <location>
        <begin position="81"/>
        <end position="208"/>
    </location>
</feature>
<evidence type="ECO:0000256" key="4">
    <source>
        <dbReference type="ARBA" id="ARBA00022618"/>
    </source>
</evidence>
<evidence type="ECO:0000256" key="10">
    <source>
        <dbReference type="ARBA" id="ARBA00035657"/>
    </source>
</evidence>
<feature type="transmembrane region" description="Helical" evidence="15">
    <location>
        <begin position="6"/>
        <end position="25"/>
    </location>
</feature>
<feature type="coiled-coil region" evidence="13">
    <location>
        <begin position="31"/>
        <end position="58"/>
    </location>
</feature>
<evidence type="ECO:0000256" key="11">
    <source>
        <dbReference type="ARBA" id="ARBA00035703"/>
    </source>
</evidence>
<dbReference type="GO" id="GO:0008360">
    <property type="term" value="P:regulation of cell shape"/>
    <property type="evidence" value="ECO:0007669"/>
    <property type="project" value="UniProtKB-KW"/>
</dbReference>
<dbReference type="RefSeq" id="WP_091639516.1">
    <property type="nucleotide sequence ID" value="NZ_FOEG01000001.1"/>
</dbReference>
<accession>A0A1H8Q8Q1</accession>
<dbReference type="STRING" id="406100.SAMN04488052_101425"/>
<proteinExistence type="inferred from homology"/>
<dbReference type="AlphaFoldDB" id="A0A1H8Q8Q1"/>
<organism evidence="16 17">
    <name type="scientific">Aquisalimonas asiatica</name>
    <dbReference type="NCBI Taxonomy" id="406100"/>
    <lineage>
        <taxon>Bacteria</taxon>
        <taxon>Pseudomonadati</taxon>
        <taxon>Pseudomonadota</taxon>
        <taxon>Gammaproteobacteria</taxon>
        <taxon>Chromatiales</taxon>
        <taxon>Ectothiorhodospiraceae</taxon>
        <taxon>Aquisalimonas</taxon>
    </lineage>
</organism>
<dbReference type="PANTHER" id="PTHR39579:SF1">
    <property type="entry name" value="INNER MEMBRANE PROTEIN YHCB"/>
    <property type="match status" value="1"/>
</dbReference>
<keyword evidence="2" id="KW-1003">Cell membrane</keyword>